<keyword evidence="3" id="KW-1185">Reference proteome</keyword>
<evidence type="ECO:0000313" key="2">
    <source>
        <dbReference type="EMBL" id="UXY24200.1"/>
    </source>
</evidence>
<proteinExistence type="predicted"/>
<protein>
    <submittedName>
        <fullName evidence="2">Extracellular solute-binding protein</fullName>
    </submittedName>
</protein>
<dbReference type="PANTHER" id="PTHR43649">
    <property type="entry name" value="ARABINOSE-BINDING PROTEIN-RELATED"/>
    <property type="match status" value="1"/>
</dbReference>
<evidence type="ECO:0000256" key="1">
    <source>
        <dbReference type="SAM" id="SignalP"/>
    </source>
</evidence>
<accession>A0ABY6EBW0</accession>
<dbReference type="RefSeq" id="WP_263234436.1">
    <property type="nucleotide sequence ID" value="NZ_CP106793.1"/>
</dbReference>
<keyword evidence="1" id="KW-0732">Signal</keyword>
<dbReference type="PROSITE" id="PS51257">
    <property type="entry name" value="PROKAR_LIPOPROTEIN"/>
    <property type="match status" value="1"/>
</dbReference>
<dbReference type="SUPFAM" id="SSF53850">
    <property type="entry name" value="Periplasmic binding protein-like II"/>
    <property type="match status" value="1"/>
</dbReference>
<dbReference type="EMBL" id="CP106793">
    <property type="protein sequence ID" value="UXY24200.1"/>
    <property type="molecule type" value="Genomic_DNA"/>
</dbReference>
<dbReference type="Proteomes" id="UP001061298">
    <property type="component" value="Chromosome"/>
</dbReference>
<dbReference type="PANTHER" id="PTHR43649:SF12">
    <property type="entry name" value="DIACETYLCHITOBIOSE BINDING PROTEIN DASA"/>
    <property type="match status" value="1"/>
</dbReference>
<feature type="chain" id="PRO_5047469681" evidence="1">
    <location>
        <begin position="25"/>
        <end position="445"/>
    </location>
</feature>
<organism evidence="2 3">
    <name type="scientific">Streptomyces cynarae</name>
    <dbReference type="NCBI Taxonomy" id="2981134"/>
    <lineage>
        <taxon>Bacteria</taxon>
        <taxon>Bacillati</taxon>
        <taxon>Actinomycetota</taxon>
        <taxon>Actinomycetes</taxon>
        <taxon>Kitasatosporales</taxon>
        <taxon>Streptomycetaceae</taxon>
        <taxon>Streptomyces</taxon>
    </lineage>
</organism>
<name>A0ABY6EBW0_9ACTN</name>
<dbReference type="InterPro" id="IPR006059">
    <property type="entry name" value="SBP"/>
</dbReference>
<gene>
    <name evidence="2" type="ORF">N8I84_40135</name>
</gene>
<evidence type="ECO:0000313" key="3">
    <source>
        <dbReference type="Proteomes" id="UP001061298"/>
    </source>
</evidence>
<dbReference type="Gene3D" id="3.40.190.10">
    <property type="entry name" value="Periplasmic binding protein-like II"/>
    <property type="match status" value="1"/>
</dbReference>
<feature type="signal peptide" evidence="1">
    <location>
        <begin position="1"/>
        <end position="24"/>
    </location>
</feature>
<sequence length="445" mass="48320">MNRKKVVLASATAMALSAALVACGGGSEGGTDSSANGPVTIKWWTWDEAKSTEPVAAKFNATHKNVKIQVVKQVDNPGAMANLRNAVASGKDVPCLVKNGAEVPGLVGEGLLADITQYLEPYVKQGLFIPASVPAIQAGGRDYAIPTGFNPSFMVINRKVYDQYGIKPPKTWDDVIAAGKEFKKHGIYVMNLAGEDPSTLVNLVQQAGGSWYKQDGDKWKVDFLSPESLKAGNIVQQLVDNGIVANQTYTDRPALISYFDSGKMVSLPTQTWQLAKYELNYKKTLGDWEPIDLPQFSDATSFTTQAHNANTGMLVPKGCAHLKEATEAGVWLNTSKDAIDASYQKDTKQYTWPGAIPDPSPWVDSAVPPKLFGPYRPEAKTVILKAVASAKDSWVVGPNYTGVFAELQDQWAKIVTKKITVRQALEHMQTYTVADLKSKHINVEG</sequence>
<dbReference type="InterPro" id="IPR050490">
    <property type="entry name" value="Bact_solute-bd_prot1"/>
</dbReference>
<dbReference type="Pfam" id="PF01547">
    <property type="entry name" value="SBP_bac_1"/>
    <property type="match status" value="1"/>
</dbReference>
<reference evidence="2" key="1">
    <citation type="submission" date="2022-10" db="EMBL/GenBank/DDBJ databases">
        <authorList>
            <person name="Mo P."/>
        </authorList>
    </citation>
    <scope>NUCLEOTIDE SEQUENCE</scope>
    <source>
        <strain evidence="2">HUAS 13-4</strain>
    </source>
</reference>